<feature type="domain" description="ABC transporter" evidence="12">
    <location>
        <begin position="335"/>
        <end position="571"/>
    </location>
</feature>
<organism evidence="14 15">
    <name type="scientific">Enorma shizhengliae</name>
    <dbReference type="NCBI Taxonomy" id="2606615"/>
    <lineage>
        <taxon>Bacteria</taxon>
        <taxon>Bacillati</taxon>
        <taxon>Actinomycetota</taxon>
        <taxon>Coriobacteriia</taxon>
        <taxon>Coriobacteriales</taxon>
        <taxon>Coriobacteriaceae</taxon>
        <taxon>Enorma</taxon>
    </lineage>
</organism>
<sequence length="623" mass="67839">MLKTLMASIREYKRAAIATPIIVTGEVVMEVAIPFVTAQLINAIQLGAGLAQLLPYAGVLVCMALASLAFGIGAGLTCSQASCGFAKNLRHDVFAAVQTFSFANIDQFSSSSLVTRLTTDITNVQLAYMMVIRTAVRCPLLLISSIVMAFIMAGPMATVFVIVVPLLGFGLYKVVRTVHPIFRSVFHKYDALNESIEENVTGMRDVKSYVRQDFEKRKFSRAAQDVCRDFTRAEKILALNTPMMNFAVYTVFVVVIQFGSYLIISSRGTLLNVGQFSALTTYGFMILMALMMVSMVFAMIVMAQESAERIVEVIETEPTIKDPANPVTEMKDGSIDFDHVTFNYSEKAEHRALAEIDLHIKSGETLGIMGGTGSAKTSLVNLISRLYDVTEGSVKVGGVDVRDYDLEFLRNNVAVVLQKNVLFSGTIKENLRWGDPNATYDELVEVCKLAQADEFIQTFPQKYDTYIEQGGTNVSGGQKQRLCIARALLKHPKVLILDDSTSAVDTKTDALIREGLASYLPETTKIIIAQRTSSVEHADRILVLDNGHIAGLGTHAELMQTCDIYRDTYESQNRTGEEDEVAAAAADATTAPAADDMSANDASTETVTAAEASATMEGGAAHE</sequence>
<feature type="compositionally biased region" description="Low complexity" evidence="10">
    <location>
        <begin position="582"/>
        <end position="615"/>
    </location>
</feature>
<gene>
    <name evidence="14" type="ORF">GJE22_00530</name>
</gene>
<proteinExistence type="inferred from homology"/>
<evidence type="ECO:0000256" key="4">
    <source>
        <dbReference type="ARBA" id="ARBA00022692"/>
    </source>
</evidence>
<dbReference type="CDD" id="cd18548">
    <property type="entry name" value="ABC_6TM_Tm287_like"/>
    <property type="match status" value="1"/>
</dbReference>
<dbReference type="InterPro" id="IPR027417">
    <property type="entry name" value="P-loop_NTPase"/>
</dbReference>
<dbReference type="PROSITE" id="PS50893">
    <property type="entry name" value="ABC_TRANSPORTER_2"/>
    <property type="match status" value="1"/>
</dbReference>
<evidence type="ECO:0000256" key="6">
    <source>
        <dbReference type="ARBA" id="ARBA00022840"/>
    </source>
</evidence>
<feature type="domain" description="ABC transmembrane type-1" evidence="13">
    <location>
        <begin position="21"/>
        <end position="302"/>
    </location>
</feature>
<feature type="transmembrane region" description="Helical" evidence="11">
    <location>
        <begin position="21"/>
        <end position="41"/>
    </location>
</feature>
<dbReference type="PANTHER" id="PTHR43394">
    <property type="entry name" value="ATP-DEPENDENT PERMEASE MDL1, MITOCHONDRIAL"/>
    <property type="match status" value="1"/>
</dbReference>
<dbReference type="GO" id="GO:0005524">
    <property type="term" value="F:ATP binding"/>
    <property type="evidence" value="ECO:0007669"/>
    <property type="project" value="UniProtKB-KW"/>
</dbReference>
<evidence type="ECO:0000256" key="5">
    <source>
        <dbReference type="ARBA" id="ARBA00022741"/>
    </source>
</evidence>
<dbReference type="FunFam" id="3.40.50.300:FF:000221">
    <property type="entry name" value="Multidrug ABC transporter ATP-binding protein"/>
    <property type="match status" value="1"/>
</dbReference>
<dbReference type="InterPro" id="IPR003439">
    <property type="entry name" value="ABC_transporter-like_ATP-bd"/>
</dbReference>
<keyword evidence="8 11" id="KW-0472">Membrane</keyword>
<evidence type="ECO:0000256" key="8">
    <source>
        <dbReference type="ARBA" id="ARBA00023136"/>
    </source>
</evidence>
<dbReference type="GO" id="GO:0015421">
    <property type="term" value="F:ABC-type oligopeptide transporter activity"/>
    <property type="evidence" value="ECO:0007669"/>
    <property type="project" value="TreeGrafter"/>
</dbReference>
<evidence type="ECO:0000259" key="13">
    <source>
        <dbReference type="PROSITE" id="PS50929"/>
    </source>
</evidence>
<keyword evidence="6 14" id="KW-0067">ATP-binding</keyword>
<dbReference type="GO" id="GO:0005886">
    <property type="term" value="C:plasma membrane"/>
    <property type="evidence" value="ECO:0007669"/>
    <property type="project" value="UniProtKB-SubCell"/>
</dbReference>
<evidence type="ECO:0000256" key="10">
    <source>
        <dbReference type="SAM" id="MobiDB-lite"/>
    </source>
</evidence>
<dbReference type="Pfam" id="PF00005">
    <property type="entry name" value="ABC_tran"/>
    <property type="match status" value="1"/>
</dbReference>
<dbReference type="InterPro" id="IPR036640">
    <property type="entry name" value="ABC1_TM_sf"/>
</dbReference>
<evidence type="ECO:0000256" key="11">
    <source>
        <dbReference type="SAM" id="Phobius"/>
    </source>
</evidence>
<evidence type="ECO:0000313" key="15">
    <source>
        <dbReference type="Proteomes" id="UP000470010"/>
    </source>
</evidence>
<keyword evidence="7 11" id="KW-1133">Transmembrane helix</keyword>
<evidence type="ECO:0000256" key="7">
    <source>
        <dbReference type="ARBA" id="ARBA00022989"/>
    </source>
</evidence>
<evidence type="ECO:0000259" key="12">
    <source>
        <dbReference type="PROSITE" id="PS50893"/>
    </source>
</evidence>
<feature type="region of interest" description="Disordered" evidence="10">
    <location>
        <begin position="571"/>
        <end position="623"/>
    </location>
</feature>
<evidence type="ECO:0000256" key="3">
    <source>
        <dbReference type="ARBA" id="ARBA00022475"/>
    </source>
</evidence>
<dbReference type="PROSITE" id="PS50929">
    <property type="entry name" value="ABC_TM1F"/>
    <property type="match status" value="1"/>
</dbReference>
<dbReference type="RefSeq" id="WP_144687453.1">
    <property type="nucleotide sequence ID" value="NZ_VLLQ01000001.1"/>
</dbReference>
<dbReference type="AlphaFoldDB" id="A0A7K0G6V7"/>
<dbReference type="SUPFAM" id="SSF52540">
    <property type="entry name" value="P-loop containing nucleoside triphosphate hydrolases"/>
    <property type="match status" value="1"/>
</dbReference>
<protein>
    <submittedName>
        <fullName evidence="14">ATP-binding cassette domain-containing protein</fullName>
    </submittedName>
</protein>
<dbReference type="EMBL" id="VTFZ01000001">
    <property type="protein sequence ID" value="MRX79104.1"/>
    <property type="molecule type" value="Genomic_DNA"/>
</dbReference>
<dbReference type="SUPFAM" id="SSF90123">
    <property type="entry name" value="ABC transporter transmembrane region"/>
    <property type="match status" value="1"/>
</dbReference>
<evidence type="ECO:0000256" key="9">
    <source>
        <dbReference type="ARBA" id="ARBA00023455"/>
    </source>
</evidence>
<dbReference type="SMART" id="SM00382">
    <property type="entry name" value="AAA"/>
    <property type="match status" value="1"/>
</dbReference>
<feature type="transmembrane region" description="Helical" evidence="11">
    <location>
        <begin position="53"/>
        <end position="78"/>
    </location>
</feature>
<keyword evidence="15" id="KW-1185">Reference proteome</keyword>
<reference evidence="15" key="1">
    <citation type="submission" date="2019-08" db="EMBL/GenBank/DDBJ databases">
        <title>Arthrobacter sp. nov., isolated from plateau pika and Tibetan wild ass.</title>
        <authorList>
            <person name="Ge Y."/>
        </authorList>
    </citation>
    <scope>NUCLEOTIDE SEQUENCE [LARGE SCALE GENOMIC DNA]</scope>
    <source>
        <strain evidence="15">HF-1365</strain>
    </source>
</reference>
<feature type="transmembrane region" description="Helical" evidence="11">
    <location>
        <begin position="276"/>
        <end position="302"/>
    </location>
</feature>
<comment type="similarity">
    <text evidence="9">Belongs to the ABC transporter superfamily. Siderophore-Fe(3+) uptake transporter (SIUT) (TC 3.A.1.21) family.</text>
</comment>
<name>A0A7K0G6V7_9ACTN</name>
<keyword evidence="2" id="KW-0813">Transport</keyword>
<dbReference type="InterPro" id="IPR017871">
    <property type="entry name" value="ABC_transporter-like_CS"/>
</dbReference>
<dbReference type="Pfam" id="PF00664">
    <property type="entry name" value="ABC_membrane"/>
    <property type="match status" value="1"/>
</dbReference>
<keyword evidence="3" id="KW-1003">Cell membrane</keyword>
<dbReference type="PROSITE" id="PS00211">
    <property type="entry name" value="ABC_TRANSPORTER_1"/>
    <property type="match status" value="1"/>
</dbReference>
<dbReference type="Gene3D" id="3.40.50.300">
    <property type="entry name" value="P-loop containing nucleotide triphosphate hydrolases"/>
    <property type="match status" value="1"/>
</dbReference>
<dbReference type="InterPro" id="IPR003593">
    <property type="entry name" value="AAA+_ATPase"/>
</dbReference>
<keyword evidence="4 11" id="KW-0812">Transmembrane</keyword>
<feature type="transmembrane region" description="Helical" evidence="11">
    <location>
        <begin position="246"/>
        <end position="264"/>
    </location>
</feature>
<comment type="caution">
    <text evidence="14">The sequence shown here is derived from an EMBL/GenBank/DDBJ whole genome shotgun (WGS) entry which is preliminary data.</text>
</comment>
<feature type="transmembrane region" description="Helical" evidence="11">
    <location>
        <begin position="140"/>
        <end position="167"/>
    </location>
</feature>
<dbReference type="GO" id="GO:0016887">
    <property type="term" value="F:ATP hydrolysis activity"/>
    <property type="evidence" value="ECO:0007669"/>
    <property type="project" value="InterPro"/>
</dbReference>
<dbReference type="Gene3D" id="1.20.1560.10">
    <property type="entry name" value="ABC transporter type 1, transmembrane domain"/>
    <property type="match status" value="1"/>
</dbReference>
<evidence type="ECO:0000256" key="1">
    <source>
        <dbReference type="ARBA" id="ARBA00004429"/>
    </source>
</evidence>
<evidence type="ECO:0000256" key="2">
    <source>
        <dbReference type="ARBA" id="ARBA00022448"/>
    </source>
</evidence>
<keyword evidence="5" id="KW-0547">Nucleotide-binding</keyword>
<dbReference type="PANTHER" id="PTHR43394:SF1">
    <property type="entry name" value="ATP-BINDING CASSETTE SUB-FAMILY B MEMBER 10, MITOCHONDRIAL"/>
    <property type="match status" value="1"/>
</dbReference>
<dbReference type="InterPro" id="IPR011527">
    <property type="entry name" value="ABC1_TM_dom"/>
</dbReference>
<dbReference type="InterPro" id="IPR039421">
    <property type="entry name" value="Type_1_exporter"/>
</dbReference>
<comment type="subcellular location">
    <subcellularLocation>
        <location evidence="1">Cell inner membrane</location>
        <topology evidence="1">Multi-pass membrane protein</topology>
    </subcellularLocation>
</comment>
<accession>A0A7K0G6V7</accession>
<dbReference type="Proteomes" id="UP000470010">
    <property type="component" value="Unassembled WGS sequence"/>
</dbReference>
<evidence type="ECO:0000313" key="14">
    <source>
        <dbReference type="EMBL" id="MRX79104.1"/>
    </source>
</evidence>